<evidence type="ECO:0000313" key="2">
    <source>
        <dbReference type="Proteomes" id="UP001311915"/>
    </source>
</evidence>
<keyword evidence="2" id="KW-1185">Reference proteome</keyword>
<comment type="caution">
    <text evidence="1">The sequence shown here is derived from an EMBL/GenBank/DDBJ whole genome shotgun (WGS) entry which is preliminary data.</text>
</comment>
<dbReference type="EMBL" id="JAWPEI010000002">
    <property type="protein sequence ID" value="KAK4734970.1"/>
    <property type="molecule type" value="Genomic_DNA"/>
</dbReference>
<sequence length="380" mass="44425">MNVFSDLLSFLRQERFQQFLEQTPFGIFYKLHNIKIQCQLLQHLLLLESENVRDDMFIVEINGTKLHFGIKEFTAVTGLKCRLLTNFVSDPSIPNRLITKYFGEMNKVPKLAFLNKGNKCFRLTLKACSRRLENNKTSFSQFHLALQIWFYECFIRLTTQLLSVNDVDFDEKYVELKKEIAEVRVELKELKDNDDAHQHVEESEKAPMDQPSVSLRKYVDISNTDDMRINLNIISEAQISIDQIFGGVFNADIPGSSTSKPPTLDDYPNLTMTQIIELDLILNANITLDVQPRNRNPRKYDKSLLRRVPIFFRIKHPFESRNGFEVDAELIDELNKWVFKDVSSRRGRKSAYSNLKYNFEPQMDFGVVKVSKKNFFQHND</sequence>
<evidence type="ECO:0000313" key="1">
    <source>
        <dbReference type="EMBL" id="KAK4734970.1"/>
    </source>
</evidence>
<dbReference type="PANTHER" id="PTHR48449:SF1">
    <property type="entry name" value="DUF1985 DOMAIN-CONTAINING PROTEIN"/>
    <property type="match status" value="1"/>
</dbReference>
<reference evidence="1 2" key="1">
    <citation type="submission" date="2023-10" db="EMBL/GenBank/DDBJ databases">
        <title>Genome-Wide Identification Analysis in wild type Solanum Pinnatisectum Reveals Some Genes Defensing Phytophthora Infestans.</title>
        <authorList>
            <person name="Sun C."/>
        </authorList>
    </citation>
    <scope>NUCLEOTIDE SEQUENCE [LARGE SCALE GENOMIC DNA]</scope>
    <source>
        <strain evidence="1">LQN</strain>
        <tissue evidence="1">Leaf</tissue>
    </source>
</reference>
<name>A0AAV9MD45_9SOLN</name>
<dbReference type="AlphaFoldDB" id="A0AAV9MD45"/>
<dbReference type="PANTHER" id="PTHR48449">
    <property type="entry name" value="DUF1985 DOMAIN-CONTAINING PROTEIN"/>
    <property type="match status" value="1"/>
</dbReference>
<organism evidence="1 2">
    <name type="scientific">Solanum pinnatisectum</name>
    <name type="common">tansyleaf nightshade</name>
    <dbReference type="NCBI Taxonomy" id="50273"/>
    <lineage>
        <taxon>Eukaryota</taxon>
        <taxon>Viridiplantae</taxon>
        <taxon>Streptophyta</taxon>
        <taxon>Embryophyta</taxon>
        <taxon>Tracheophyta</taxon>
        <taxon>Spermatophyta</taxon>
        <taxon>Magnoliopsida</taxon>
        <taxon>eudicotyledons</taxon>
        <taxon>Gunneridae</taxon>
        <taxon>Pentapetalae</taxon>
        <taxon>asterids</taxon>
        <taxon>lamiids</taxon>
        <taxon>Solanales</taxon>
        <taxon>Solanaceae</taxon>
        <taxon>Solanoideae</taxon>
        <taxon>Solaneae</taxon>
        <taxon>Solanum</taxon>
    </lineage>
</organism>
<dbReference type="Proteomes" id="UP001311915">
    <property type="component" value="Unassembled WGS sequence"/>
</dbReference>
<proteinExistence type="predicted"/>
<gene>
    <name evidence="1" type="ORF">R3W88_009231</name>
</gene>
<accession>A0AAV9MD45</accession>
<protein>
    <submittedName>
        <fullName evidence="1">Uncharacterized protein</fullName>
    </submittedName>
</protein>